<feature type="region of interest" description="Disordered" evidence="1">
    <location>
        <begin position="116"/>
        <end position="145"/>
    </location>
</feature>
<reference evidence="2" key="1">
    <citation type="journal article" date="2011" name="Plant Physiol.">
        <title>Comprehensive sequence analysis of 24,783 barley full-length cDNAs derived from 12 clone libraries.</title>
        <authorList>
            <person name="Matsumoto T."/>
            <person name="Tanaka T."/>
            <person name="Sakai H."/>
            <person name="Amano N."/>
            <person name="Kanamori H."/>
            <person name="Kurita K."/>
            <person name="Kikuta A."/>
            <person name="Kamiya K."/>
            <person name="Yamamoto M."/>
            <person name="Ikawa H."/>
            <person name="Fujii N."/>
            <person name="Hori K."/>
            <person name="Itoh T."/>
            <person name="Sato K."/>
        </authorList>
    </citation>
    <scope>NUCLEOTIDE SEQUENCE</scope>
    <source>
        <tissue evidence="2">Shoot</tissue>
    </source>
</reference>
<evidence type="ECO:0000256" key="1">
    <source>
        <dbReference type="SAM" id="MobiDB-lite"/>
    </source>
</evidence>
<feature type="compositionally biased region" description="Pro residues" evidence="1">
    <location>
        <begin position="116"/>
        <end position="136"/>
    </location>
</feature>
<organism evidence="2">
    <name type="scientific">Hordeum vulgare subsp. vulgare</name>
    <name type="common">Domesticated barley</name>
    <dbReference type="NCBI Taxonomy" id="112509"/>
    <lineage>
        <taxon>Eukaryota</taxon>
        <taxon>Viridiplantae</taxon>
        <taxon>Streptophyta</taxon>
        <taxon>Embryophyta</taxon>
        <taxon>Tracheophyta</taxon>
        <taxon>Spermatophyta</taxon>
        <taxon>Magnoliopsida</taxon>
        <taxon>Liliopsida</taxon>
        <taxon>Poales</taxon>
        <taxon>Poaceae</taxon>
        <taxon>BOP clade</taxon>
        <taxon>Pooideae</taxon>
        <taxon>Triticodae</taxon>
        <taxon>Triticeae</taxon>
        <taxon>Hordeinae</taxon>
        <taxon>Hordeum</taxon>
    </lineage>
</organism>
<name>F2D3D4_HORVV</name>
<sequence length="157" mass="16612">MGSDGRVLLWPRRRRSQAVRAKHPPAPALPRPDRSGRRRALLLPSHPMQDQAGALSCFGRFPSAGSSPPRRPTASPRAPASRPLSAATGGAGTCSWSSPTPTIIFSYGLLASLPPPLPRTPRPAGSPTPPTLPRPDPLALRARRRPVTGFLAAGFGR</sequence>
<dbReference type="EMBL" id="AK358391">
    <property type="protein sequence ID" value="BAJ89605.1"/>
    <property type="molecule type" value="mRNA"/>
</dbReference>
<feature type="compositionally biased region" description="Basic residues" evidence="1">
    <location>
        <begin position="11"/>
        <end position="23"/>
    </location>
</feature>
<feature type="region of interest" description="Disordered" evidence="1">
    <location>
        <begin position="1"/>
        <end position="98"/>
    </location>
</feature>
<dbReference type="AlphaFoldDB" id="F2D3D4"/>
<proteinExistence type="evidence at transcript level"/>
<evidence type="ECO:0000313" key="2">
    <source>
        <dbReference type="EMBL" id="BAJ89605.1"/>
    </source>
</evidence>
<accession>F2D3D4</accession>
<feature type="compositionally biased region" description="Low complexity" evidence="1">
    <location>
        <begin position="62"/>
        <end position="87"/>
    </location>
</feature>
<protein>
    <submittedName>
        <fullName evidence="2">Predicted protein</fullName>
    </submittedName>
</protein>